<evidence type="ECO:0000256" key="1">
    <source>
        <dbReference type="SAM" id="Coils"/>
    </source>
</evidence>
<feature type="signal peptide" evidence="2">
    <location>
        <begin position="1"/>
        <end position="23"/>
    </location>
</feature>
<accession>A0A5R9F093</accession>
<reference evidence="3 4" key="1">
    <citation type="submission" date="2019-04" db="EMBL/GenBank/DDBJ databases">
        <title>Bacillus caeni sp. nov., a bacterium isolated from mangrove sediment.</title>
        <authorList>
            <person name="Huang H."/>
            <person name="Mo K."/>
            <person name="Hu Y."/>
        </authorList>
    </citation>
    <scope>NUCLEOTIDE SEQUENCE [LARGE SCALE GENOMIC DNA]</scope>
    <source>
        <strain evidence="3 4">HB172195</strain>
    </source>
</reference>
<dbReference type="RefSeq" id="WP_138128450.1">
    <property type="nucleotide sequence ID" value="NZ_SWLG01000016.1"/>
</dbReference>
<evidence type="ECO:0000313" key="4">
    <source>
        <dbReference type="Proteomes" id="UP000308230"/>
    </source>
</evidence>
<feature type="chain" id="PRO_5024396158" evidence="2">
    <location>
        <begin position="24"/>
        <end position="162"/>
    </location>
</feature>
<dbReference type="InterPro" id="IPR029013">
    <property type="entry name" value="HP0062-like_sf"/>
</dbReference>
<keyword evidence="2" id="KW-0732">Signal</keyword>
<protein>
    <submittedName>
        <fullName evidence="3">Uncharacterized protein</fullName>
    </submittedName>
</protein>
<dbReference type="SUPFAM" id="SSF158414">
    <property type="entry name" value="HP0062-like"/>
    <property type="match status" value="1"/>
</dbReference>
<comment type="caution">
    <text evidence="3">The sequence shown here is derived from an EMBL/GenBank/DDBJ whole genome shotgun (WGS) entry which is preliminary data.</text>
</comment>
<dbReference type="EMBL" id="SWLG01000016">
    <property type="protein sequence ID" value="TLS35830.1"/>
    <property type="molecule type" value="Genomic_DNA"/>
</dbReference>
<organism evidence="3 4">
    <name type="scientific">Exobacillus caeni</name>
    <dbReference type="NCBI Taxonomy" id="2574798"/>
    <lineage>
        <taxon>Bacteria</taxon>
        <taxon>Bacillati</taxon>
        <taxon>Bacillota</taxon>
        <taxon>Bacilli</taxon>
        <taxon>Bacillales</taxon>
        <taxon>Guptibacillaceae</taxon>
        <taxon>Exobacillus</taxon>
    </lineage>
</organism>
<proteinExistence type="predicted"/>
<keyword evidence="4" id="KW-1185">Reference proteome</keyword>
<dbReference type="AlphaFoldDB" id="A0A5R9F093"/>
<dbReference type="Proteomes" id="UP000308230">
    <property type="component" value="Unassembled WGS sequence"/>
</dbReference>
<sequence>MKNVIACLAAALMLTTAVNPALAVGDNTNQNVEVNQGQQKQMAKKRGYLHSHKHFKEMWELHREIDAKQDLLVELMVEVEVTQKKQLAETNKKLKEINSNLETKTTELREKHRALKQQWRDGSEEEAKQGFEQLAKENEKVLELLREKNNLLQQMIDQLEKK</sequence>
<evidence type="ECO:0000256" key="2">
    <source>
        <dbReference type="SAM" id="SignalP"/>
    </source>
</evidence>
<evidence type="ECO:0000313" key="3">
    <source>
        <dbReference type="EMBL" id="TLS35830.1"/>
    </source>
</evidence>
<feature type="coiled-coil region" evidence="1">
    <location>
        <begin position="84"/>
        <end position="162"/>
    </location>
</feature>
<keyword evidence="1" id="KW-0175">Coiled coil</keyword>
<name>A0A5R9F093_9BACL</name>
<dbReference type="Gene3D" id="1.10.287.1060">
    <property type="entry name" value="ESAT-6-like"/>
    <property type="match status" value="1"/>
</dbReference>
<gene>
    <name evidence="3" type="ORF">FCL54_18615</name>
</gene>